<sequence length="494" mass="55985">MSLRHIIWFVADQLRADSVGCFGNEAVSTPHMDALAREGAAFSEAYCQNPVCTPSRCSFLTGWYPHTQGHRTMQHMMRADDPDILQTMKDAGYEVVWAGRNDFIPGSRSKEPYCDHYFNGIDLEDHVHDQRSPGPAAFGAGRSSAEPSPVMRGFESPYSFYLGTLPDGSLAHGYDANCVSAVIDFLDRYEGDRPLFIYCTLMNPHPPYVCEDSRLAEVKRERMPSRRPDVEALDGKPEMLSKLRERQGLSGWGEPQWDELRATYLGMVGFFDLQLGRLVDKLRERGLYDDTSLFVFSDHGDYTGDYGIVEKAQNTFEDPLTRVPLIVKPSADITVQAGLHKELVELVDLPATTAEIAGIELPYDQFGVSLVGAISHGEAPHDAVFCEGGRLPGETQAMEPYHEPPFPYWPRQSIQHEEGPAHLKAHMVRMGDLKYVWRMEESDELYDLEKDPLETRNQIANPDYRDHVTRLRERLLRHLIETGDRVPEKMDSRF</sequence>
<dbReference type="SUPFAM" id="SSF53649">
    <property type="entry name" value="Alkaline phosphatase-like"/>
    <property type="match status" value="1"/>
</dbReference>
<gene>
    <name evidence="5" type="ORF">K8U72_09655</name>
</gene>
<reference evidence="5" key="1">
    <citation type="journal article" date="2021" name="PeerJ">
        <title>Extensive microbial diversity within the chicken gut microbiome revealed by metagenomics and culture.</title>
        <authorList>
            <person name="Gilroy R."/>
            <person name="Ravi A."/>
            <person name="Getino M."/>
            <person name="Pursley I."/>
            <person name="Horton D.L."/>
            <person name="Alikhan N.F."/>
            <person name="Baker D."/>
            <person name="Gharbi K."/>
            <person name="Hall N."/>
            <person name="Watson M."/>
            <person name="Adriaenssens E.M."/>
            <person name="Foster-Nyarko E."/>
            <person name="Jarju S."/>
            <person name="Secka A."/>
            <person name="Antonio M."/>
            <person name="Oren A."/>
            <person name="Chaudhuri R.R."/>
            <person name="La Ragione R."/>
            <person name="Hildebrand F."/>
            <person name="Pallen M.J."/>
        </authorList>
    </citation>
    <scope>NUCLEOTIDE SEQUENCE</scope>
    <source>
        <strain evidence="5">CHK124-7917</strain>
    </source>
</reference>
<dbReference type="InterPro" id="IPR024607">
    <property type="entry name" value="Sulfatase_CS"/>
</dbReference>
<dbReference type="RefSeq" id="WP_274959626.1">
    <property type="nucleotide sequence ID" value="NZ_DYWQ01000152.1"/>
</dbReference>
<dbReference type="GO" id="GO:0004423">
    <property type="term" value="F:iduronate-2-sulfatase activity"/>
    <property type="evidence" value="ECO:0007669"/>
    <property type="project" value="TreeGrafter"/>
</dbReference>
<dbReference type="PANTHER" id="PTHR45953">
    <property type="entry name" value="IDURONATE 2-SULFATASE"/>
    <property type="match status" value="1"/>
</dbReference>
<dbReference type="PROSITE" id="PS00523">
    <property type="entry name" value="SULFATASE_1"/>
    <property type="match status" value="1"/>
</dbReference>
<evidence type="ECO:0000313" key="6">
    <source>
        <dbReference type="Proteomes" id="UP000697330"/>
    </source>
</evidence>
<reference evidence="5" key="2">
    <citation type="submission" date="2021-09" db="EMBL/GenBank/DDBJ databases">
        <authorList>
            <person name="Gilroy R."/>
        </authorList>
    </citation>
    <scope>NUCLEOTIDE SEQUENCE</scope>
    <source>
        <strain evidence="5">CHK124-7917</strain>
    </source>
</reference>
<evidence type="ECO:0000256" key="2">
    <source>
        <dbReference type="ARBA" id="ARBA00022723"/>
    </source>
</evidence>
<dbReference type="InterPro" id="IPR017850">
    <property type="entry name" value="Alkaline_phosphatase_core_sf"/>
</dbReference>
<accession>A0A921KNV8</accession>
<evidence type="ECO:0000259" key="4">
    <source>
        <dbReference type="Pfam" id="PF00884"/>
    </source>
</evidence>
<organism evidence="5 6">
    <name type="scientific">Thermophilibacter provencensis</name>
    <dbReference type="NCBI Taxonomy" id="1852386"/>
    <lineage>
        <taxon>Bacteria</taxon>
        <taxon>Bacillati</taxon>
        <taxon>Actinomycetota</taxon>
        <taxon>Coriobacteriia</taxon>
        <taxon>Coriobacteriales</taxon>
        <taxon>Atopobiaceae</taxon>
        <taxon>Thermophilibacter</taxon>
    </lineage>
</organism>
<dbReference type="InterPro" id="IPR000917">
    <property type="entry name" value="Sulfatase_N"/>
</dbReference>
<dbReference type="AlphaFoldDB" id="A0A921KNV8"/>
<dbReference type="Gene3D" id="3.40.720.10">
    <property type="entry name" value="Alkaline Phosphatase, subunit A"/>
    <property type="match status" value="1"/>
</dbReference>
<dbReference type="EMBL" id="DYWQ01000152">
    <property type="protein sequence ID" value="HJF46031.1"/>
    <property type="molecule type" value="Genomic_DNA"/>
</dbReference>
<proteinExistence type="inferred from homology"/>
<comment type="similarity">
    <text evidence="1">Belongs to the sulfatase family.</text>
</comment>
<protein>
    <submittedName>
        <fullName evidence="5">Sulfatase-like hydrolase/transferase</fullName>
    </submittedName>
</protein>
<dbReference type="CDD" id="cd16150">
    <property type="entry name" value="sulfatase_like"/>
    <property type="match status" value="1"/>
</dbReference>
<dbReference type="GO" id="GO:0046872">
    <property type="term" value="F:metal ion binding"/>
    <property type="evidence" value="ECO:0007669"/>
    <property type="project" value="UniProtKB-KW"/>
</dbReference>
<evidence type="ECO:0000313" key="5">
    <source>
        <dbReference type="EMBL" id="HJF46031.1"/>
    </source>
</evidence>
<evidence type="ECO:0000256" key="3">
    <source>
        <dbReference type="ARBA" id="ARBA00022801"/>
    </source>
</evidence>
<evidence type="ECO:0000256" key="1">
    <source>
        <dbReference type="ARBA" id="ARBA00008779"/>
    </source>
</evidence>
<keyword evidence="2" id="KW-0479">Metal-binding</keyword>
<feature type="domain" description="Sulfatase N-terminal" evidence="4">
    <location>
        <begin position="5"/>
        <end position="359"/>
    </location>
</feature>
<comment type="caution">
    <text evidence="5">The sequence shown here is derived from an EMBL/GenBank/DDBJ whole genome shotgun (WGS) entry which is preliminary data.</text>
</comment>
<dbReference type="Pfam" id="PF00884">
    <property type="entry name" value="Sulfatase"/>
    <property type="match status" value="1"/>
</dbReference>
<dbReference type="GO" id="GO:0005737">
    <property type="term" value="C:cytoplasm"/>
    <property type="evidence" value="ECO:0007669"/>
    <property type="project" value="TreeGrafter"/>
</dbReference>
<dbReference type="Proteomes" id="UP000697330">
    <property type="component" value="Unassembled WGS sequence"/>
</dbReference>
<name>A0A921KNV8_9ACTN</name>
<dbReference type="PANTHER" id="PTHR45953:SF1">
    <property type="entry name" value="IDURONATE 2-SULFATASE"/>
    <property type="match status" value="1"/>
</dbReference>
<keyword evidence="3 5" id="KW-0378">Hydrolase</keyword>